<keyword evidence="4" id="KW-1185">Reference proteome</keyword>
<dbReference type="PIRSF" id="PIRSF000103">
    <property type="entry name" value="HIBADH"/>
    <property type="match status" value="1"/>
</dbReference>
<dbReference type="Gene3D" id="3.40.50.720">
    <property type="entry name" value="NAD(P)-binding Rossmann-like Domain"/>
    <property type="match status" value="1"/>
</dbReference>
<protein>
    <submittedName>
        <fullName evidence="3">NAD(P)-dependent oxidoreductase</fullName>
    </submittedName>
</protein>
<dbReference type="InterPro" id="IPR015815">
    <property type="entry name" value="HIBADH-related"/>
</dbReference>
<dbReference type="InterPro" id="IPR051265">
    <property type="entry name" value="HIBADH-related_NP60_sf"/>
</dbReference>
<reference evidence="4" key="1">
    <citation type="journal article" date="2019" name="Int. J. Syst. Evol. Microbiol.">
        <title>The Global Catalogue of Microorganisms (GCM) 10K type strain sequencing project: providing services to taxonomists for standard genome sequencing and annotation.</title>
        <authorList>
            <consortium name="The Broad Institute Genomics Platform"/>
            <consortium name="The Broad Institute Genome Sequencing Center for Infectious Disease"/>
            <person name="Wu L."/>
            <person name="Ma J."/>
        </authorList>
    </citation>
    <scope>NUCLEOTIDE SEQUENCE [LARGE SCALE GENOMIC DNA]</scope>
    <source>
        <strain evidence="4">JCM 32105</strain>
    </source>
</reference>
<comment type="caution">
    <text evidence="3">The sequence shown here is derived from an EMBL/GenBank/DDBJ whole genome shotgun (WGS) entry which is preliminary data.</text>
</comment>
<dbReference type="Gene3D" id="1.10.1040.10">
    <property type="entry name" value="N-(1-d-carboxylethyl)-l-norvaline Dehydrogenase, domain 2"/>
    <property type="match status" value="1"/>
</dbReference>
<organism evidence="3 4">
    <name type="scientific">Nemorincola caseinilytica</name>
    <dbReference type="NCBI Taxonomy" id="2054315"/>
    <lineage>
        <taxon>Bacteria</taxon>
        <taxon>Pseudomonadati</taxon>
        <taxon>Bacteroidota</taxon>
        <taxon>Chitinophagia</taxon>
        <taxon>Chitinophagales</taxon>
        <taxon>Chitinophagaceae</taxon>
        <taxon>Nemorincola</taxon>
    </lineage>
</organism>
<dbReference type="EMBL" id="BAABFA010000024">
    <property type="protein sequence ID" value="GAA4469815.1"/>
    <property type="molecule type" value="Genomic_DNA"/>
</dbReference>
<dbReference type="Pfam" id="PF03446">
    <property type="entry name" value="NAD_binding_2"/>
    <property type="match status" value="1"/>
</dbReference>
<proteinExistence type="predicted"/>
<dbReference type="SUPFAM" id="SSF48179">
    <property type="entry name" value="6-phosphogluconate dehydrogenase C-terminal domain-like"/>
    <property type="match status" value="1"/>
</dbReference>
<dbReference type="SUPFAM" id="SSF51735">
    <property type="entry name" value="NAD(P)-binding Rossmann-fold domains"/>
    <property type="match status" value="1"/>
</dbReference>
<dbReference type="InterPro" id="IPR006115">
    <property type="entry name" value="6PGDH_NADP-bd"/>
</dbReference>
<dbReference type="PANTHER" id="PTHR43580">
    <property type="entry name" value="OXIDOREDUCTASE GLYR1-RELATED"/>
    <property type="match status" value="1"/>
</dbReference>
<sequence length="282" mass="29790">MIAYLGTGLLGSGFVRAMLAKGEQVRVWNRSAAKAQALAEYGAIVCATPAEAVQGASRIHMTLKDDASVNEVLQAALPGFAPGVVIADHTTTSVAGAIERTALWKEQGFTYVHAPVFMGPPNALESTGYMLVSGDQDVIAGLMPALQRMTGKVINFGPETGKAAGMKLAGNLFLIAFTAGISDTLSLTHSLGIPATDLMDLFNEWNPGAMLPARLKRMAGGVYDKPSWELDMARKDAGLMIAEAEKAGRPLAIIPAAAAEMDRWIARGYGNSDWTVIAKDNL</sequence>
<dbReference type="PANTHER" id="PTHR43580:SF2">
    <property type="entry name" value="CYTOKINE-LIKE NUCLEAR FACTOR N-PAC"/>
    <property type="match status" value="1"/>
</dbReference>
<dbReference type="InterPro" id="IPR013328">
    <property type="entry name" value="6PGD_dom2"/>
</dbReference>
<evidence type="ECO:0000313" key="3">
    <source>
        <dbReference type="EMBL" id="GAA4469815.1"/>
    </source>
</evidence>
<evidence type="ECO:0000313" key="4">
    <source>
        <dbReference type="Proteomes" id="UP001500067"/>
    </source>
</evidence>
<dbReference type="InterPro" id="IPR008927">
    <property type="entry name" value="6-PGluconate_DH-like_C_sf"/>
</dbReference>
<keyword evidence="1" id="KW-0560">Oxidoreductase</keyword>
<accession>A0ABP8NRW5</accession>
<name>A0ABP8NRW5_9BACT</name>
<dbReference type="RefSeq" id="WP_345085030.1">
    <property type="nucleotide sequence ID" value="NZ_BAABFA010000024.1"/>
</dbReference>
<evidence type="ECO:0000256" key="1">
    <source>
        <dbReference type="ARBA" id="ARBA00023002"/>
    </source>
</evidence>
<dbReference type="InterPro" id="IPR036291">
    <property type="entry name" value="NAD(P)-bd_dom_sf"/>
</dbReference>
<evidence type="ECO:0000259" key="2">
    <source>
        <dbReference type="Pfam" id="PF03446"/>
    </source>
</evidence>
<dbReference type="Proteomes" id="UP001500067">
    <property type="component" value="Unassembled WGS sequence"/>
</dbReference>
<gene>
    <name evidence="3" type="ORF">GCM10023093_29940</name>
</gene>
<feature type="domain" description="6-phosphogluconate dehydrogenase NADP-binding" evidence="2">
    <location>
        <begin position="2"/>
        <end position="155"/>
    </location>
</feature>